<dbReference type="InterPro" id="IPR038488">
    <property type="entry name" value="Integrase_DNA-bd_sf"/>
</dbReference>
<evidence type="ECO:0000256" key="4">
    <source>
        <dbReference type="ARBA" id="ARBA00023172"/>
    </source>
</evidence>
<evidence type="ECO:0000256" key="1">
    <source>
        <dbReference type="ARBA" id="ARBA00008857"/>
    </source>
</evidence>
<evidence type="ECO:0000256" key="5">
    <source>
        <dbReference type="PROSITE-ProRule" id="PRU01248"/>
    </source>
</evidence>
<sequence>MPLKDVTIKNAKPRDKAYKLADEKGLYLYIKPNGSKAWRLKYRFLGKEKTLSIGLYPDVSLQAARNARDNARTQLTDKIDPGLAKQVSKRSAKEASENSFEMIAREWYTKFSTKWSPNHRERILRRLEKDIFPWIGKRPISEITAPELLTVLRRMESRGAIETAHRASQNCGQVFRYAVATGRAERDPSNDLKGAIPPAKKKHHASIIKPGAIGELLRAIEGYQGHFVTKCALRLAPLVFVRPGELRHAEWNEFNLAIGEWRIPAEKMKMRVTHIVPLSSQAIAIIRELRALTGDGKYLFPSVRSSKRAMSENTVLAALRRLGYTSDEMTGHGFRSMASTLLNEQGWNPDAIERQLAHGERNSVRAAYNYAEYLPERKKMMQQWADYLDGLKAGGEIIQIRQRA</sequence>
<dbReference type="InterPro" id="IPR044068">
    <property type="entry name" value="CB"/>
</dbReference>
<dbReference type="RefSeq" id="WP_148339701.1">
    <property type="nucleotide sequence ID" value="NZ_LR699119.1"/>
</dbReference>
<dbReference type="Pfam" id="PF13356">
    <property type="entry name" value="Arm-DNA-bind_3"/>
    <property type="match status" value="1"/>
</dbReference>
<name>A0A5E4PJ26_9COXI</name>
<feature type="domain" description="Tyr recombinase" evidence="6">
    <location>
        <begin position="203"/>
        <end position="386"/>
    </location>
</feature>
<dbReference type="SUPFAM" id="SSF56349">
    <property type="entry name" value="DNA breaking-rejoining enzymes"/>
    <property type="match status" value="1"/>
</dbReference>
<dbReference type="KEGG" id="asip:AQUSIP_17350"/>
<dbReference type="Gene3D" id="3.30.160.390">
    <property type="entry name" value="Integrase, DNA-binding domain"/>
    <property type="match status" value="1"/>
</dbReference>
<keyword evidence="2" id="KW-0229">DNA integration</keyword>
<dbReference type="InterPro" id="IPR013762">
    <property type="entry name" value="Integrase-like_cat_sf"/>
</dbReference>
<dbReference type="InterPro" id="IPR053876">
    <property type="entry name" value="Phage_int_M"/>
</dbReference>
<dbReference type="OrthoDB" id="9795573at2"/>
<dbReference type="InterPro" id="IPR050808">
    <property type="entry name" value="Phage_Integrase"/>
</dbReference>
<protein>
    <submittedName>
        <fullName evidence="8">Prophage CP4-57 integrase</fullName>
    </submittedName>
</protein>
<dbReference type="InterPro" id="IPR010998">
    <property type="entry name" value="Integrase_recombinase_N"/>
</dbReference>
<evidence type="ECO:0000259" key="6">
    <source>
        <dbReference type="PROSITE" id="PS51898"/>
    </source>
</evidence>
<dbReference type="PANTHER" id="PTHR30629">
    <property type="entry name" value="PROPHAGE INTEGRASE"/>
    <property type="match status" value="1"/>
</dbReference>
<organism evidence="8 9">
    <name type="scientific">Aquicella siphonis</name>
    <dbReference type="NCBI Taxonomy" id="254247"/>
    <lineage>
        <taxon>Bacteria</taxon>
        <taxon>Pseudomonadati</taxon>
        <taxon>Pseudomonadota</taxon>
        <taxon>Gammaproteobacteria</taxon>
        <taxon>Legionellales</taxon>
        <taxon>Coxiellaceae</taxon>
        <taxon>Aquicella</taxon>
    </lineage>
</organism>
<feature type="domain" description="Core-binding (CB)" evidence="7">
    <location>
        <begin position="98"/>
        <end position="179"/>
    </location>
</feature>
<evidence type="ECO:0000256" key="2">
    <source>
        <dbReference type="ARBA" id="ARBA00022908"/>
    </source>
</evidence>
<evidence type="ECO:0000259" key="7">
    <source>
        <dbReference type="PROSITE" id="PS51900"/>
    </source>
</evidence>
<gene>
    <name evidence="8" type="primary">intA</name>
    <name evidence="8" type="ORF">AQUSIP_17350</name>
</gene>
<reference evidence="8 9" key="1">
    <citation type="submission" date="2019-08" db="EMBL/GenBank/DDBJ databases">
        <authorList>
            <person name="Guy L."/>
        </authorList>
    </citation>
    <scope>NUCLEOTIDE SEQUENCE [LARGE SCALE GENOMIC DNA]</scope>
    <source>
        <strain evidence="8 9">SGT-108</strain>
    </source>
</reference>
<dbReference type="Pfam" id="PF00589">
    <property type="entry name" value="Phage_integrase"/>
    <property type="match status" value="1"/>
</dbReference>
<evidence type="ECO:0000313" key="9">
    <source>
        <dbReference type="Proteomes" id="UP000324194"/>
    </source>
</evidence>
<evidence type="ECO:0000313" key="8">
    <source>
        <dbReference type="EMBL" id="VVC76423.1"/>
    </source>
</evidence>
<dbReference type="GO" id="GO:0015074">
    <property type="term" value="P:DNA integration"/>
    <property type="evidence" value="ECO:0007669"/>
    <property type="project" value="UniProtKB-KW"/>
</dbReference>
<keyword evidence="9" id="KW-1185">Reference proteome</keyword>
<evidence type="ECO:0000256" key="3">
    <source>
        <dbReference type="ARBA" id="ARBA00023125"/>
    </source>
</evidence>
<dbReference type="AlphaFoldDB" id="A0A5E4PJ26"/>
<dbReference type="Gene3D" id="1.10.443.10">
    <property type="entry name" value="Intergrase catalytic core"/>
    <property type="match status" value="1"/>
</dbReference>
<accession>A0A5E4PJ26</accession>
<comment type="similarity">
    <text evidence="1">Belongs to the 'phage' integrase family.</text>
</comment>
<dbReference type="Proteomes" id="UP000324194">
    <property type="component" value="Chromosome 1"/>
</dbReference>
<dbReference type="GO" id="GO:0003677">
    <property type="term" value="F:DNA binding"/>
    <property type="evidence" value="ECO:0007669"/>
    <property type="project" value="UniProtKB-UniRule"/>
</dbReference>
<dbReference type="CDD" id="cd00801">
    <property type="entry name" value="INT_P4_C"/>
    <property type="match status" value="1"/>
</dbReference>
<dbReference type="InterPro" id="IPR011010">
    <property type="entry name" value="DNA_brk_join_enz"/>
</dbReference>
<dbReference type="PROSITE" id="PS51900">
    <property type="entry name" value="CB"/>
    <property type="match status" value="1"/>
</dbReference>
<proteinExistence type="inferred from homology"/>
<dbReference type="Gene3D" id="1.10.150.130">
    <property type="match status" value="1"/>
</dbReference>
<dbReference type="InterPro" id="IPR002104">
    <property type="entry name" value="Integrase_catalytic"/>
</dbReference>
<keyword evidence="3 5" id="KW-0238">DNA-binding</keyword>
<dbReference type="Pfam" id="PF22022">
    <property type="entry name" value="Phage_int_M"/>
    <property type="match status" value="1"/>
</dbReference>
<dbReference type="PANTHER" id="PTHR30629:SF2">
    <property type="entry name" value="PROPHAGE INTEGRASE INTS-RELATED"/>
    <property type="match status" value="1"/>
</dbReference>
<keyword evidence="4" id="KW-0233">DNA recombination</keyword>
<dbReference type="EMBL" id="LR699119">
    <property type="protein sequence ID" value="VVC76423.1"/>
    <property type="molecule type" value="Genomic_DNA"/>
</dbReference>
<dbReference type="InterPro" id="IPR025166">
    <property type="entry name" value="Integrase_DNA_bind_dom"/>
</dbReference>
<dbReference type="GO" id="GO:0006310">
    <property type="term" value="P:DNA recombination"/>
    <property type="evidence" value="ECO:0007669"/>
    <property type="project" value="UniProtKB-KW"/>
</dbReference>
<dbReference type="PROSITE" id="PS51898">
    <property type="entry name" value="TYR_RECOMBINASE"/>
    <property type="match status" value="1"/>
</dbReference>